<keyword evidence="1" id="KW-1133">Transmembrane helix</keyword>
<feature type="transmembrane region" description="Helical" evidence="1">
    <location>
        <begin position="20"/>
        <end position="41"/>
    </location>
</feature>
<feature type="transmembrane region" description="Helical" evidence="1">
    <location>
        <begin position="131"/>
        <end position="151"/>
    </location>
</feature>
<reference evidence="2 3" key="1">
    <citation type="journal article" date="2015" name="Stand. Genomic Sci.">
        <title>Genomic Encyclopedia of Bacterial and Archaeal Type Strains, Phase III: the genomes of soil and plant-associated and newly described type strains.</title>
        <authorList>
            <person name="Whitman W.B."/>
            <person name="Woyke T."/>
            <person name="Klenk H.P."/>
            <person name="Zhou Y."/>
            <person name="Lilburn T.G."/>
            <person name="Beck B.J."/>
            <person name="De Vos P."/>
            <person name="Vandamme P."/>
            <person name="Eisen J.A."/>
            <person name="Garrity G."/>
            <person name="Hugenholtz P."/>
            <person name="Kyrpides N.C."/>
        </authorList>
    </citation>
    <scope>NUCLEOTIDE SEQUENCE [LARGE SCALE GENOMIC DNA]</scope>
    <source>
        <strain evidence="2 3">VKM Ac-2538</strain>
    </source>
</reference>
<feature type="transmembrane region" description="Helical" evidence="1">
    <location>
        <begin position="94"/>
        <end position="116"/>
    </location>
</feature>
<sequence>MSTDSAARLRPADAVTSRRLGAIGFWAGLVGAASGLFLIAYPAAVDDGRYSYPFTATGFTIAQTVFFVQHVCLAILLAGLLTSGAAGRSGLGRIGVGGSMLAMLGLAAVELAAISARDSLYPSPRTDTLDLWYGVTSIAIGVFLIIAGIAVLRARVWSGWQRYLPLVLGIYVFVPLTPGILGPFVVGRLVITVWMVLFALLGWVLMRRPVRGS</sequence>
<name>A0ABY2BH80_9ACTN</name>
<evidence type="ECO:0000313" key="2">
    <source>
        <dbReference type="EMBL" id="TCO18391.1"/>
    </source>
</evidence>
<accession>A0ABY2BH80</accession>
<keyword evidence="3" id="KW-1185">Reference proteome</keyword>
<organism evidence="2 3">
    <name type="scientific">Kribbella orskensis</name>
    <dbReference type="NCBI Taxonomy" id="2512216"/>
    <lineage>
        <taxon>Bacteria</taxon>
        <taxon>Bacillati</taxon>
        <taxon>Actinomycetota</taxon>
        <taxon>Actinomycetes</taxon>
        <taxon>Propionibacteriales</taxon>
        <taxon>Kribbellaceae</taxon>
        <taxon>Kribbella</taxon>
    </lineage>
</organism>
<evidence type="ECO:0008006" key="4">
    <source>
        <dbReference type="Google" id="ProtNLM"/>
    </source>
</evidence>
<keyword evidence="1" id="KW-0812">Transmembrane</keyword>
<evidence type="ECO:0000256" key="1">
    <source>
        <dbReference type="SAM" id="Phobius"/>
    </source>
</evidence>
<dbReference type="Proteomes" id="UP000295818">
    <property type="component" value="Unassembled WGS sequence"/>
</dbReference>
<evidence type="ECO:0000313" key="3">
    <source>
        <dbReference type="Proteomes" id="UP000295818"/>
    </source>
</evidence>
<feature type="transmembrane region" description="Helical" evidence="1">
    <location>
        <begin position="61"/>
        <end position="82"/>
    </location>
</feature>
<proteinExistence type="predicted"/>
<comment type="caution">
    <text evidence="2">The sequence shown here is derived from an EMBL/GenBank/DDBJ whole genome shotgun (WGS) entry which is preliminary data.</text>
</comment>
<gene>
    <name evidence="2" type="ORF">EV644_112139</name>
</gene>
<protein>
    <recommendedName>
        <fullName evidence="4">DUF998 domain-containing protein</fullName>
    </recommendedName>
</protein>
<keyword evidence="1" id="KW-0472">Membrane</keyword>
<feature type="transmembrane region" description="Helical" evidence="1">
    <location>
        <begin position="187"/>
        <end position="206"/>
    </location>
</feature>
<feature type="transmembrane region" description="Helical" evidence="1">
    <location>
        <begin position="163"/>
        <end position="181"/>
    </location>
</feature>
<dbReference type="EMBL" id="SLWM01000012">
    <property type="protein sequence ID" value="TCO18391.1"/>
    <property type="molecule type" value="Genomic_DNA"/>
</dbReference>